<reference evidence="1" key="1">
    <citation type="submission" date="2018-05" db="EMBL/GenBank/DDBJ databases">
        <title>Draft genome of Mucuna pruriens seed.</title>
        <authorList>
            <person name="Nnadi N.E."/>
            <person name="Vos R."/>
            <person name="Hasami M.H."/>
            <person name="Devisetty U.K."/>
            <person name="Aguiy J.C."/>
        </authorList>
    </citation>
    <scope>NUCLEOTIDE SEQUENCE [LARGE SCALE GENOMIC DNA]</scope>
    <source>
        <strain evidence="1">JCA_2017</strain>
    </source>
</reference>
<keyword evidence="2" id="KW-1185">Reference proteome</keyword>
<name>A0A371H9W7_MUCPR</name>
<evidence type="ECO:0000313" key="1">
    <source>
        <dbReference type="EMBL" id="RDX99575.1"/>
    </source>
</evidence>
<dbReference type="AlphaFoldDB" id="A0A371H9W7"/>
<dbReference type="InterPro" id="IPR053134">
    <property type="entry name" value="RNA-dir_DNA_polymerase"/>
</dbReference>
<accession>A0A371H9W7</accession>
<gene>
    <name evidence="1" type="ORF">CR513_17365</name>
</gene>
<dbReference type="Proteomes" id="UP000257109">
    <property type="component" value="Unassembled WGS sequence"/>
</dbReference>
<dbReference type="InterPro" id="IPR043128">
    <property type="entry name" value="Rev_trsase/Diguanyl_cyclase"/>
</dbReference>
<dbReference type="PANTHER" id="PTHR24559:SF444">
    <property type="entry name" value="REVERSE TRANSCRIPTASE DOMAIN-CONTAINING PROTEIN"/>
    <property type="match status" value="1"/>
</dbReference>
<dbReference type="Gene3D" id="3.30.70.270">
    <property type="match status" value="1"/>
</dbReference>
<proteinExistence type="predicted"/>
<evidence type="ECO:0000313" key="2">
    <source>
        <dbReference type="Proteomes" id="UP000257109"/>
    </source>
</evidence>
<dbReference type="PANTHER" id="PTHR24559">
    <property type="entry name" value="TRANSPOSON TY3-I GAG-POL POLYPROTEIN"/>
    <property type="match status" value="1"/>
</dbReference>
<dbReference type="EMBL" id="QJKJ01003200">
    <property type="protein sequence ID" value="RDX99575.1"/>
    <property type="molecule type" value="Genomic_DNA"/>
</dbReference>
<organism evidence="1 2">
    <name type="scientific">Mucuna pruriens</name>
    <name type="common">Velvet bean</name>
    <name type="synonym">Dolichos pruriens</name>
    <dbReference type="NCBI Taxonomy" id="157652"/>
    <lineage>
        <taxon>Eukaryota</taxon>
        <taxon>Viridiplantae</taxon>
        <taxon>Streptophyta</taxon>
        <taxon>Embryophyta</taxon>
        <taxon>Tracheophyta</taxon>
        <taxon>Spermatophyta</taxon>
        <taxon>Magnoliopsida</taxon>
        <taxon>eudicotyledons</taxon>
        <taxon>Gunneridae</taxon>
        <taxon>Pentapetalae</taxon>
        <taxon>rosids</taxon>
        <taxon>fabids</taxon>
        <taxon>Fabales</taxon>
        <taxon>Fabaceae</taxon>
        <taxon>Papilionoideae</taxon>
        <taxon>50 kb inversion clade</taxon>
        <taxon>NPAAA clade</taxon>
        <taxon>indigoferoid/millettioid clade</taxon>
        <taxon>Phaseoleae</taxon>
        <taxon>Mucuna</taxon>
    </lineage>
</organism>
<protein>
    <submittedName>
        <fullName evidence="1">Uncharacterized protein</fullName>
    </submittedName>
</protein>
<dbReference type="OrthoDB" id="1928766at2759"/>
<comment type="caution">
    <text evidence="1">The sequence shown here is derived from an EMBL/GenBank/DDBJ whole genome shotgun (WGS) entry which is preliminary data.</text>
</comment>
<dbReference type="InterPro" id="IPR043502">
    <property type="entry name" value="DNA/RNA_pol_sf"/>
</dbReference>
<dbReference type="SUPFAM" id="SSF56672">
    <property type="entry name" value="DNA/RNA polymerases"/>
    <property type="match status" value="1"/>
</dbReference>
<feature type="non-terminal residue" evidence="1">
    <location>
        <position position="1"/>
    </location>
</feature>
<sequence>MARRLSSTLIGFAGEQVEIYGCVEIKMTFGMGLDAKTLSSVILKWLVLNKFCGIVLSPYLCMKYLVGGSETPIGERFEGISNWYKPSGENKDLSITRGRGRKVLGEEKRKVAKEETAMVEKSSCKWRMHTNYTDLNKACPKNPYLLLSIERLIDGALGYNCLSFMDAYSGYIQI</sequence>